<keyword evidence="3" id="KW-1185">Reference proteome</keyword>
<evidence type="ECO:0000313" key="2">
    <source>
        <dbReference type="EMBL" id="BAZ84366.1"/>
    </source>
</evidence>
<accession>A0A1Z4UYN2</accession>
<dbReference type="KEGG" id="dcm:NIES806_05520"/>
<keyword evidence="1" id="KW-1133">Transmembrane helix</keyword>
<protein>
    <submittedName>
        <fullName evidence="2">Uncharacterized protein</fullName>
    </submittedName>
</protein>
<proteinExistence type="predicted"/>
<evidence type="ECO:0000256" key="1">
    <source>
        <dbReference type="SAM" id="Phobius"/>
    </source>
</evidence>
<feature type="transmembrane region" description="Helical" evidence="1">
    <location>
        <begin position="6"/>
        <end position="28"/>
    </location>
</feature>
<dbReference type="Proteomes" id="UP000218702">
    <property type="component" value="Chromosome"/>
</dbReference>
<keyword evidence="1" id="KW-0472">Membrane</keyword>
<feature type="transmembrane region" description="Helical" evidence="1">
    <location>
        <begin position="70"/>
        <end position="95"/>
    </location>
</feature>
<keyword evidence="1" id="KW-0812">Transmembrane</keyword>
<gene>
    <name evidence="2" type="ORF">NIES806_05520</name>
</gene>
<feature type="transmembrane region" description="Helical" evidence="1">
    <location>
        <begin position="35"/>
        <end position="58"/>
    </location>
</feature>
<dbReference type="AlphaFoldDB" id="A0A1Z4UYN2"/>
<reference evidence="2 3" key="1">
    <citation type="submission" date="2017-06" db="EMBL/GenBank/DDBJ databases">
        <title>Genome sequencing of cyanobaciteial culture collection at National Institute for Environmental Studies (NIES).</title>
        <authorList>
            <person name="Hirose Y."/>
            <person name="Shimura Y."/>
            <person name="Fujisawa T."/>
            <person name="Nakamura Y."/>
            <person name="Kawachi M."/>
        </authorList>
    </citation>
    <scope>NUCLEOTIDE SEQUENCE [LARGE SCALE GENOMIC DNA]</scope>
    <source>
        <strain evidence="2 3">NIES-806</strain>
    </source>
</reference>
<dbReference type="EMBL" id="AP018316">
    <property type="protein sequence ID" value="BAZ84366.1"/>
    <property type="molecule type" value="Genomic_DNA"/>
</dbReference>
<evidence type="ECO:0000313" key="3">
    <source>
        <dbReference type="Proteomes" id="UP000218702"/>
    </source>
</evidence>
<organism evidence="2 3">
    <name type="scientific">Dolichospermum compactum NIES-806</name>
    <dbReference type="NCBI Taxonomy" id="1973481"/>
    <lineage>
        <taxon>Bacteria</taxon>
        <taxon>Bacillati</taxon>
        <taxon>Cyanobacteriota</taxon>
        <taxon>Cyanophyceae</taxon>
        <taxon>Nostocales</taxon>
        <taxon>Aphanizomenonaceae</taxon>
        <taxon>Dolichospermum</taxon>
        <taxon>Dolichospermum compactum</taxon>
    </lineage>
</organism>
<sequence>MVCNWMVAVVGAIALVRCILGATLTNYIGIKPLILAVFGGAGTTLESLLSVTLILRLTRTNYFLNQVNSVAIFSFCSLLTGTVLQFLIGVMAVCLGV</sequence>
<name>A0A1Z4UYN2_9CYAN</name>